<keyword evidence="7" id="KW-0223">Dioxygenase</keyword>
<dbReference type="Gene3D" id="3.30.390.30">
    <property type="match status" value="1"/>
</dbReference>
<keyword evidence="4 7" id="KW-0560">Oxidoreductase</keyword>
<dbReference type="InterPro" id="IPR016156">
    <property type="entry name" value="FAD/NAD-linked_Rdtase_dimer_sf"/>
</dbReference>
<dbReference type="PANTHER" id="PTHR43557:SF2">
    <property type="entry name" value="RIESKE DOMAIN-CONTAINING PROTEIN-RELATED"/>
    <property type="match status" value="1"/>
</dbReference>
<dbReference type="PANTHER" id="PTHR43557">
    <property type="entry name" value="APOPTOSIS-INDUCING FACTOR 1"/>
    <property type="match status" value="1"/>
</dbReference>
<keyword evidence="3" id="KW-0274">FAD</keyword>
<dbReference type="RefSeq" id="WP_183205427.1">
    <property type="nucleotide sequence ID" value="NZ_BAAAER010000003.1"/>
</dbReference>
<sequence>MTKVLIIGAGHAGGTAAALLRQYGHEGPIVLAGAEPAAPYQRPPLSKAWLKGEADLEALLLRPESFYVEHDIELRTGVTATAIDPAARTATFADGTVESWDVLVLATGSSARKLALPGADRPDLLELRTLADAEKLKAALGPGRKLAVVGGGYVGLEAAASARALGAEAVVVERMDRVLARVASPVLSEFFTAWHREQGVEILTSAEVTAFEDAGVRLADGRLVEADAVLVGVGATATDGLARAAGLECANGVVVDASGRTSDPAIYAIGDMTFRPVPVHGGTMHRLESVPNALEQAKQVAAAIVGRPAPAAEAPWFWSDQYDLKLQIAGLPDDADRQVVRGDVAAGTFAVFHLAGDRIVCVEAVNAPAEFMAGRMMITRNTPVDAEKLADRAVSMKEVAAA</sequence>
<dbReference type="InterPro" id="IPR028202">
    <property type="entry name" value="Reductase_C"/>
</dbReference>
<dbReference type="EMBL" id="JACIDM010000003">
    <property type="protein sequence ID" value="MBB4084186.1"/>
    <property type="molecule type" value="Genomic_DNA"/>
</dbReference>
<gene>
    <name evidence="7" type="ORF">GGR12_003074</name>
</gene>
<dbReference type="InterPro" id="IPR050446">
    <property type="entry name" value="FAD-oxidoreductase/Apoptosis"/>
</dbReference>
<protein>
    <submittedName>
        <fullName evidence="7">3-phenylpropionate/trans-cinnamate dioxygenase ferredoxin reductase subunit</fullName>
        <ecNumber evidence="7">1.18.1.3</ecNumber>
    </submittedName>
</protein>
<name>A0A7W6JFL3_9CAUL</name>
<dbReference type="Pfam" id="PF14759">
    <property type="entry name" value="Reductase_C"/>
    <property type="match status" value="1"/>
</dbReference>
<dbReference type="PRINTS" id="PR00411">
    <property type="entry name" value="PNDRDTASEI"/>
</dbReference>
<dbReference type="PRINTS" id="PR00368">
    <property type="entry name" value="FADPNR"/>
</dbReference>
<dbReference type="InterPro" id="IPR023753">
    <property type="entry name" value="FAD/NAD-binding_dom"/>
</dbReference>
<keyword evidence="2" id="KW-0285">Flavoprotein</keyword>
<keyword evidence="8" id="KW-1185">Reference proteome</keyword>
<dbReference type="SUPFAM" id="SSF55424">
    <property type="entry name" value="FAD/NAD-linked reductases, dimerisation (C-terminal) domain"/>
    <property type="match status" value="1"/>
</dbReference>
<evidence type="ECO:0000259" key="6">
    <source>
        <dbReference type="Pfam" id="PF14759"/>
    </source>
</evidence>
<organism evidence="7 8">
    <name type="scientific">Brevundimonas lenta</name>
    <dbReference type="NCBI Taxonomy" id="424796"/>
    <lineage>
        <taxon>Bacteria</taxon>
        <taxon>Pseudomonadati</taxon>
        <taxon>Pseudomonadota</taxon>
        <taxon>Alphaproteobacteria</taxon>
        <taxon>Caulobacterales</taxon>
        <taxon>Caulobacteraceae</taxon>
        <taxon>Brevundimonas</taxon>
    </lineage>
</organism>
<dbReference type="GO" id="GO:0051213">
    <property type="term" value="F:dioxygenase activity"/>
    <property type="evidence" value="ECO:0007669"/>
    <property type="project" value="UniProtKB-KW"/>
</dbReference>
<dbReference type="AlphaFoldDB" id="A0A7W6JFL3"/>
<evidence type="ECO:0000313" key="8">
    <source>
        <dbReference type="Proteomes" id="UP000529946"/>
    </source>
</evidence>
<dbReference type="Proteomes" id="UP000529946">
    <property type="component" value="Unassembled WGS sequence"/>
</dbReference>
<dbReference type="Gene3D" id="3.50.50.60">
    <property type="entry name" value="FAD/NAD(P)-binding domain"/>
    <property type="match status" value="2"/>
</dbReference>
<evidence type="ECO:0000313" key="7">
    <source>
        <dbReference type="EMBL" id="MBB4084186.1"/>
    </source>
</evidence>
<reference evidence="7 8" key="1">
    <citation type="submission" date="2020-08" db="EMBL/GenBank/DDBJ databases">
        <title>Genomic Encyclopedia of Type Strains, Phase IV (KMG-IV): sequencing the most valuable type-strain genomes for metagenomic binning, comparative biology and taxonomic classification.</title>
        <authorList>
            <person name="Goeker M."/>
        </authorList>
    </citation>
    <scope>NUCLEOTIDE SEQUENCE [LARGE SCALE GENOMIC DNA]</scope>
    <source>
        <strain evidence="7 8">DSM 23960</strain>
    </source>
</reference>
<evidence type="ECO:0000256" key="3">
    <source>
        <dbReference type="ARBA" id="ARBA00022827"/>
    </source>
</evidence>
<dbReference type="SUPFAM" id="SSF51905">
    <property type="entry name" value="FAD/NAD(P)-binding domain"/>
    <property type="match status" value="2"/>
</dbReference>
<comment type="caution">
    <text evidence="7">The sequence shown here is derived from an EMBL/GenBank/DDBJ whole genome shotgun (WGS) entry which is preliminary data.</text>
</comment>
<dbReference type="Pfam" id="PF07992">
    <property type="entry name" value="Pyr_redox_2"/>
    <property type="match status" value="1"/>
</dbReference>
<dbReference type="GO" id="GO:0016651">
    <property type="term" value="F:oxidoreductase activity, acting on NAD(P)H"/>
    <property type="evidence" value="ECO:0007669"/>
    <property type="project" value="TreeGrafter"/>
</dbReference>
<evidence type="ECO:0000256" key="1">
    <source>
        <dbReference type="ARBA" id="ARBA00001974"/>
    </source>
</evidence>
<evidence type="ECO:0000256" key="4">
    <source>
        <dbReference type="ARBA" id="ARBA00023002"/>
    </source>
</evidence>
<proteinExistence type="predicted"/>
<feature type="domain" description="FAD/NAD(P)-binding" evidence="5">
    <location>
        <begin position="3"/>
        <end position="297"/>
    </location>
</feature>
<dbReference type="GO" id="GO:0008860">
    <property type="term" value="F:ferredoxin-NAD+ reductase activity"/>
    <property type="evidence" value="ECO:0007669"/>
    <property type="project" value="UniProtKB-EC"/>
</dbReference>
<evidence type="ECO:0000259" key="5">
    <source>
        <dbReference type="Pfam" id="PF07992"/>
    </source>
</evidence>
<dbReference type="InterPro" id="IPR036188">
    <property type="entry name" value="FAD/NAD-bd_sf"/>
</dbReference>
<evidence type="ECO:0000256" key="2">
    <source>
        <dbReference type="ARBA" id="ARBA00022630"/>
    </source>
</evidence>
<comment type="cofactor">
    <cofactor evidence="1">
        <name>FAD</name>
        <dbReference type="ChEBI" id="CHEBI:57692"/>
    </cofactor>
</comment>
<dbReference type="EC" id="1.18.1.3" evidence="7"/>
<dbReference type="GO" id="GO:0005737">
    <property type="term" value="C:cytoplasm"/>
    <property type="evidence" value="ECO:0007669"/>
    <property type="project" value="TreeGrafter"/>
</dbReference>
<feature type="domain" description="Reductase C-terminal" evidence="6">
    <location>
        <begin position="316"/>
        <end position="399"/>
    </location>
</feature>
<accession>A0A7W6JFL3</accession>